<protein>
    <recommendedName>
        <fullName evidence="4">Subtilisin inhibitor-like</fullName>
    </recommendedName>
</protein>
<dbReference type="AlphaFoldDB" id="A0A7W7Q7X5"/>
<accession>A0A7W7Q7X5</accession>
<gene>
    <name evidence="2" type="ORF">FHR82_004840</name>
</gene>
<evidence type="ECO:0000313" key="3">
    <source>
        <dbReference type="Proteomes" id="UP000520767"/>
    </source>
</evidence>
<sequence>MIITPRKAVVLATVATVAFSGGGVATADEPAEVTAYSCDALTSADVPAVRKRLADQGIDVSTVTGPIGLSCRKTGHGSEVEVSVTGVDGVAYRCASAEDKNGTKVVFFADCGQSTSVTA</sequence>
<proteinExistence type="predicted"/>
<feature type="signal peptide" evidence="1">
    <location>
        <begin position="1"/>
        <end position="27"/>
    </location>
</feature>
<dbReference type="RefSeq" id="WP_184812724.1">
    <property type="nucleotide sequence ID" value="NZ_JACHJQ010000005.1"/>
</dbReference>
<feature type="chain" id="PRO_5031144161" description="Subtilisin inhibitor-like" evidence="1">
    <location>
        <begin position="28"/>
        <end position="119"/>
    </location>
</feature>
<evidence type="ECO:0000313" key="2">
    <source>
        <dbReference type="EMBL" id="MBB4908587.1"/>
    </source>
</evidence>
<name>A0A7W7Q7X5_9PSEU</name>
<dbReference type="EMBL" id="JACHJQ010000005">
    <property type="protein sequence ID" value="MBB4908587.1"/>
    <property type="molecule type" value="Genomic_DNA"/>
</dbReference>
<dbReference type="Proteomes" id="UP000520767">
    <property type="component" value="Unassembled WGS sequence"/>
</dbReference>
<keyword evidence="1" id="KW-0732">Signal</keyword>
<reference evidence="2 3" key="1">
    <citation type="submission" date="2020-08" db="EMBL/GenBank/DDBJ databases">
        <title>Genomic Encyclopedia of Type Strains, Phase III (KMG-III): the genomes of soil and plant-associated and newly described type strains.</title>
        <authorList>
            <person name="Whitman W."/>
        </authorList>
    </citation>
    <scope>NUCLEOTIDE SEQUENCE [LARGE SCALE GENOMIC DNA]</scope>
    <source>
        <strain evidence="2 3">CECT 8960</strain>
    </source>
</reference>
<evidence type="ECO:0008006" key="4">
    <source>
        <dbReference type="Google" id="ProtNLM"/>
    </source>
</evidence>
<organism evidence="2 3">
    <name type="scientific">Actinophytocola algeriensis</name>
    <dbReference type="NCBI Taxonomy" id="1768010"/>
    <lineage>
        <taxon>Bacteria</taxon>
        <taxon>Bacillati</taxon>
        <taxon>Actinomycetota</taxon>
        <taxon>Actinomycetes</taxon>
        <taxon>Pseudonocardiales</taxon>
        <taxon>Pseudonocardiaceae</taxon>
    </lineage>
</organism>
<comment type="caution">
    <text evidence="2">The sequence shown here is derived from an EMBL/GenBank/DDBJ whole genome shotgun (WGS) entry which is preliminary data.</text>
</comment>
<evidence type="ECO:0000256" key="1">
    <source>
        <dbReference type="SAM" id="SignalP"/>
    </source>
</evidence>
<keyword evidence="3" id="KW-1185">Reference proteome</keyword>